<evidence type="ECO:0000313" key="2">
    <source>
        <dbReference type="EMBL" id="GCC52717.1"/>
    </source>
</evidence>
<proteinExistence type="predicted"/>
<gene>
    <name evidence="2" type="ORF">SanaruYs_29550</name>
</gene>
<sequence length="190" mass="22489">MSVKLTQTETDLTYFCSFTCLNWISLFEITNTYDEVYKWFNLLTKKSHQILGFVIMPNHLHLLIHIAHSDESINTILANGKRFLAYEIVKRLKKQKKDNILKILRTSVTVNEMARQKKHRVFQPSSDIKACYSEEFLIQKLDYIHYNPVRGKWKLIEDYAQYRHSSASFYYFNVAHPYITITHYKDAGAP</sequence>
<dbReference type="Proteomes" id="UP000288227">
    <property type="component" value="Unassembled WGS sequence"/>
</dbReference>
<dbReference type="GO" id="GO:0006313">
    <property type="term" value="P:DNA transposition"/>
    <property type="evidence" value="ECO:0007669"/>
    <property type="project" value="InterPro"/>
</dbReference>
<name>A0A401UCV2_9BACT</name>
<dbReference type="GO" id="GO:0043565">
    <property type="term" value="F:sequence-specific DNA binding"/>
    <property type="evidence" value="ECO:0007669"/>
    <property type="project" value="TreeGrafter"/>
</dbReference>
<dbReference type="PANTHER" id="PTHR36966:SF1">
    <property type="entry name" value="REP-ASSOCIATED TYROSINE TRANSPOSASE"/>
    <property type="match status" value="1"/>
</dbReference>
<comment type="caution">
    <text evidence="2">The sequence shown here is derived from an EMBL/GenBank/DDBJ whole genome shotgun (WGS) entry which is preliminary data.</text>
</comment>
<feature type="domain" description="Transposase IS200-like" evidence="1">
    <location>
        <begin position="9"/>
        <end position="147"/>
    </location>
</feature>
<dbReference type="InterPro" id="IPR052715">
    <property type="entry name" value="RAYT_transposase"/>
</dbReference>
<dbReference type="GO" id="GO:0004803">
    <property type="term" value="F:transposase activity"/>
    <property type="evidence" value="ECO:0007669"/>
    <property type="project" value="InterPro"/>
</dbReference>
<dbReference type="RefSeq" id="WP_127123368.1">
    <property type="nucleotide sequence ID" value="NZ_BHXQ01000005.1"/>
</dbReference>
<dbReference type="EMBL" id="BHXQ01000005">
    <property type="protein sequence ID" value="GCC52717.1"/>
    <property type="molecule type" value="Genomic_DNA"/>
</dbReference>
<evidence type="ECO:0000313" key="3">
    <source>
        <dbReference type="Proteomes" id="UP000288227"/>
    </source>
</evidence>
<protein>
    <recommendedName>
        <fullName evidence="1">Transposase IS200-like domain-containing protein</fullName>
    </recommendedName>
</protein>
<dbReference type="OrthoDB" id="9788881at2"/>
<dbReference type="SUPFAM" id="SSF143422">
    <property type="entry name" value="Transposase IS200-like"/>
    <property type="match status" value="1"/>
</dbReference>
<dbReference type="InterPro" id="IPR002686">
    <property type="entry name" value="Transposase_17"/>
</dbReference>
<dbReference type="SMART" id="SM01321">
    <property type="entry name" value="Y1_Tnp"/>
    <property type="match status" value="1"/>
</dbReference>
<dbReference type="Gene3D" id="3.30.70.1290">
    <property type="entry name" value="Transposase IS200-like"/>
    <property type="match status" value="1"/>
</dbReference>
<dbReference type="PANTHER" id="PTHR36966">
    <property type="entry name" value="REP-ASSOCIATED TYROSINE TRANSPOSASE"/>
    <property type="match status" value="1"/>
</dbReference>
<keyword evidence="3" id="KW-1185">Reference proteome</keyword>
<dbReference type="AlphaFoldDB" id="A0A401UCV2"/>
<reference evidence="2 3" key="1">
    <citation type="submission" date="2018-11" db="EMBL/GenBank/DDBJ databases">
        <title>Chryseotalea sanarue gen. nov., sp., nov., a member of the family Cytophagaceae, isolated from a brackish lake in Hamamatsu Japan.</title>
        <authorList>
            <person name="Maejima Y."/>
            <person name="Iino T."/>
            <person name="Muraguchi Y."/>
            <person name="Fukuda K."/>
            <person name="Ohkuma M."/>
            <person name="Moriuchi R."/>
            <person name="Dohra H."/>
            <person name="Kimbara K."/>
            <person name="Shintani M."/>
        </authorList>
    </citation>
    <scope>NUCLEOTIDE SEQUENCE [LARGE SCALE GENOMIC DNA]</scope>
    <source>
        <strain evidence="2 3">Ys</strain>
    </source>
</reference>
<dbReference type="InterPro" id="IPR036515">
    <property type="entry name" value="Transposase_17_sf"/>
</dbReference>
<accession>A0A401UCV2</accession>
<evidence type="ECO:0000259" key="1">
    <source>
        <dbReference type="SMART" id="SM01321"/>
    </source>
</evidence>
<organism evidence="2 3">
    <name type="scientific">Chryseotalea sanaruensis</name>
    <dbReference type="NCBI Taxonomy" id="2482724"/>
    <lineage>
        <taxon>Bacteria</taxon>
        <taxon>Pseudomonadati</taxon>
        <taxon>Bacteroidota</taxon>
        <taxon>Cytophagia</taxon>
        <taxon>Cytophagales</taxon>
        <taxon>Chryseotaleaceae</taxon>
        <taxon>Chryseotalea</taxon>
    </lineage>
</organism>